<proteinExistence type="predicted"/>
<dbReference type="SUPFAM" id="SSF88713">
    <property type="entry name" value="Glycoside hydrolase/deacetylase"/>
    <property type="match status" value="1"/>
</dbReference>
<dbReference type="InterPro" id="IPR002509">
    <property type="entry name" value="NODB_dom"/>
</dbReference>
<reference evidence="3 4" key="1">
    <citation type="submission" date="2024-08" db="EMBL/GenBank/DDBJ databases">
        <title>Whole-genome sequencing of halo(alkali)philic microorganisms from hypersaline lakes.</title>
        <authorList>
            <person name="Sorokin D.Y."/>
            <person name="Merkel A.Y."/>
            <person name="Messina E."/>
            <person name="Yakimov M."/>
        </authorList>
    </citation>
    <scope>NUCLEOTIDE SEQUENCE [LARGE SCALE GENOMIC DNA]</scope>
    <source>
        <strain evidence="3 4">AB-hyl4</strain>
    </source>
</reference>
<dbReference type="PANTHER" id="PTHR10587">
    <property type="entry name" value="GLYCOSYL TRANSFERASE-RELATED"/>
    <property type="match status" value="1"/>
</dbReference>
<name>A0ABV4U249_9BACT</name>
<keyword evidence="1" id="KW-1133">Transmembrane helix</keyword>
<evidence type="ECO:0000256" key="1">
    <source>
        <dbReference type="SAM" id="Phobius"/>
    </source>
</evidence>
<evidence type="ECO:0000313" key="4">
    <source>
        <dbReference type="Proteomes" id="UP001575105"/>
    </source>
</evidence>
<accession>A0ABV4U249</accession>
<dbReference type="InterPro" id="IPR050248">
    <property type="entry name" value="Polysacc_deacetylase_ArnD"/>
</dbReference>
<dbReference type="CDD" id="cd10959">
    <property type="entry name" value="CE4_NodB_like_3"/>
    <property type="match status" value="1"/>
</dbReference>
<dbReference type="PROSITE" id="PS51677">
    <property type="entry name" value="NODB"/>
    <property type="match status" value="1"/>
</dbReference>
<dbReference type="Pfam" id="PF01522">
    <property type="entry name" value="Polysacc_deac_1"/>
    <property type="match status" value="1"/>
</dbReference>
<dbReference type="EMBL" id="JBGUBD010000003">
    <property type="protein sequence ID" value="MFA9477680.1"/>
    <property type="molecule type" value="Genomic_DNA"/>
</dbReference>
<evidence type="ECO:0000313" key="3">
    <source>
        <dbReference type="EMBL" id="MFA9477680.1"/>
    </source>
</evidence>
<dbReference type="Proteomes" id="UP001575105">
    <property type="component" value="Unassembled WGS sequence"/>
</dbReference>
<feature type="domain" description="NodB homology" evidence="2">
    <location>
        <begin position="45"/>
        <end position="232"/>
    </location>
</feature>
<dbReference type="Gene3D" id="3.20.20.370">
    <property type="entry name" value="Glycoside hydrolase/deacetylase"/>
    <property type="match status" value="1"/>
</dbReference>
<dbReference type="InterPro" id="IPR011330">
    <property type="entry name" value="Glyco_hydro/deAcase_b/a-brl"/>
</dbReference>
<organism evidence="3 4">
    <name type="scientific">Natronomicrosphaera hydrolytica</name>
    <dbReference type="NCBI Taxonomy" id="3242702"/>
    <lineage>
        <taxon>Bacteria</taxon>
        <taxon>Pseudomonadati</taxon>
        <taxon>Planctomycetota</taxon>
        <taxon>Phycisphaerae</taxon>
        <taxon>Phycisphaerales</taxon>
        <taxon>Phycisphaeraceae</taxon>
        <taxon>Natronomicrosphaera</taxon>
    </lineage>
</organism>
<sequence length="251" mass="27775">MSDVLPWAMAGVGAAAFGALMYGAFYPSSRLIVPVIYRGPRDGPPRVALTFDDGPHAEATPAILDALDRVNAKAAFFVIGAHAKRHVDVLRRIDAAGHLIGNHTYDHAYHGMCRGYYYWLDQLRRTERVIEDAIGKRPTLFRPPMGFKQLFISCAVQSAGYSMVTWSRRGRDGWPCKTQQILDRLVGPSRNGDILTLHDGTDGHNRSRDIRPTVDAIEPLVVGLRGQGLELERLDRLINLPGYVSESALAN</sequence>
<feature type="transmembrane region" description="Helical" evidence="1">
    <location>
        <begin position="6"/>
        <end position="25"/>
    </location>
</feature>
<gene>
    <name evidence="3" type="ORF">ACERK3_05160</name>
</gene>
<comment type="caution">
    <text evidence="3">The sequence shown here is derived from an EMBL/GenBank/DDBJ whole genome shotgun (WGS) entry which is preliminary data.</text>
</comment>
<keyword evidence="4" id="KW-1185">Reference proteome</keyword>
<evidence type="ECO:0000259" key="2">
    <source>
        <dbReference type="PROSITE" id="PS51677"/>
    </source>
</evidence>
<keyword evidence="1" id="KW-0472">Membrane</keyword>
<protein>
    <submittedName>
        <fullName evidence="3">Polysaccharide deacetylase family protein</fullName>
    </submittedName>
</protein>
<dbReference type="RefSeq" id="WP_425344607.1">
    <property type="nucleotide sequence ID" value="NZ_JBGUBD010000003.1"/>
</dbReference>
<dbReference type="PANTHER" id="PTHR10587:SF137">
    <property type="entry name" value="4-DEOXY-4-FORMAMIDO-L-ARABINOSE-PHOSPHOUNDECAPRENOL DEFORMYLASE ARND-RELATED"/>
    <property type="match status" value="1"/>
</dbReference>
<keyword evidence="1" id="KW-0812">Transmembrane</keyword>